<proteinExistence type="predicted"/>
<feature type="region of interest" description="Disordered" evidence="1">
    <location>
        <begin position="75"/>
        <end position="94"/>
    </location>
</feature>
<gene>
    <name evidence="3" type="ORF">NDO55_09845</name>
</gene>
<name>A0A9X2EHH2_9SPHN</name>
<organism evidence="3 4">
    <name type="scientific">Sphingomicrobium sediminis</name>
    <dbReference type="NCBI Taxonomy" id="2950949"/>
    <lineage>
        <taxon>Bacteria</taxon>
        <taxon>Pseudomonadati</taxon>
        <taxon>Pseudomonadota</taxon>
        <taxon>Alphaproteobacteria</taxon>
        <taxon>Sphingomonadales</taxon>
        <taxon>Sphingomonadaceae</taxon>
        <taxon>Sphingomicrobium</taxon>
    </lineage>
</organism>
<evidence type="ECO:0000256" key="1">
    <source>
        <dbReference type="SAM" id="MobiDB-lite"/>
    </source>
</evidence>
<reference evidence="3" key="1">
    <citation type="submission" date="2022-06" db="EMBL/GenBank/DDBJ databases">
        <title>Sphingomicrobium sedimins sp. nov., a marine bacterium isolated from tidal flat.</title>
        <authorList>
            <person name="Kim C.-H."/>
            <person name="Yoo Y."/>
            <person name="Kim J.-J."/>
        </authorList>
    </citation>
    <scope>NUCLEOTIDE SEQUENCE</scope>
    <source>
        <strain evidence="3">GRR-S6-50</strain>
    </source>
</reference>
<evidence type="ECO:0000256" key="2">
    <source>
        <dbReference type="SAM" id="Phobius"/>
    </source>
</evidence>
<dbReference type="Proteomes" id="UP001155128">
    <property type="component" value="Unassembled WGS sequence"/>
</dbReference>
<accession>A0A9X2EHH2</accession>
<keyword evidence="4" id="KW-1185">Reference proteome</keyword>
<evidence type="ECO:0000313" key="3">
    <source>
        <dbReference type="EMBL" id="MCM8558123.1"/>
    </source>
</evidence>
<protein>
    <submittedName>
        <fullName evidence="3">Uncharacterized protein</fullName>
    </submittedName>
</protein>
<sequence length="108" mass="12624">MRFLTPFTPKRAIREFISFAKRREREHVIGAILSVLVTSVIVVIFLVDSQVNTAPPPQVIYAEVYAGEPTDEEIVERQEREQREIEERARERQRQFQELDDALERAGL</sequence>
<keyword evidence="2" id="KW-1133">Transmembrane helix</keyword>
<comment type="caution">
    <text evidence="3">The sequence shown here is derived from an EMBL/GenBank/DDBJ whole genome shotgun (WGS) entry which is preliminary data.</text>
</comment>
<keyword evidence="2" id="KW-0812">Transmembrane</keyword>
<dbReference type="EMBL" id="JAMSHT010000001">
    <property type="protein sequence ID" value="MCM8558123.1"/>
    <property type="molecule type" value="Genomic_DNA"/>
</dbReference>
<keyword evidence="2" id="KW-0472">Membrane</keyword>
<evidence type="ECO:0000313" key="4">
    <source>
        <dbReference type="Proteomes" id="UP001155128"/>
    </source>
</evidence>
<feature type="transmembrane region" description="Helical" evidence="2">
    <location>
        <begin position="28"/>
        <end position="47"/>
    </location>
</feature>
<dbReference type="AlphaFoldDB" id="A0A9X2EHH2"/>
<dbReference type="RefSeq" id="WP_252114791.1">
    <property type="nucleotide sequence ID" value="NZ_JAMSHT010000001.1"/>
</dbReference>